<dbReference type="Gene3D" id="3.10.450.50">
    <property type="match status" value="1"/>
</dbReference>
<evidence type="ECO:0000313" key="2">
    <source>
        <dbReference type="Proteomes" id="UP001361239"/>
    </source>
</evidence>
<sequence length="153" mass="17063">MTQIVTATATNHELGPLTQVVNRFTAAQGAVLATGVTSAADYAPVAEFVAVEEFKRVGAYLEELDWSAYTEFLTGWARGGTQFEFTQFHITEVGDAVFQEIEERHQRGDQFIRKNVIAVYRFTPEGKIRHLDIYEQAKDSGDWIKDAAKAAMA</sequence>
<protein>
    <recommendedName>
        <fullName evidence="3">SnoaL-like domain-containing protein</fullName>
    </recommendedName>
</protein>
<dbReference type="InterPro" id="IPR032710">
    <property type="entry name" value="NTF2-like_dom_sf"/>
</dbReference>
<evidence type="ECO:0000313" key="1">
    <source>
        <dbReference type="EMBL" id="MEJ5977405.1"/>
    </source>
</evidence>
<comment type="caution">
    <text evidence="1">The sequence shown here is derived from an EMBL/GenBank/DDBJ whole genome shotgun (WGS) entry which is preliminary data.</text>
</comment>
<evidence type="ECO:0008006" key="3">
    <source>
        <dbReference type="Google" id="ProtNLM"/>
    </source>
</evidence>
<name>A0ABU8RWE3_9SPHN</name>
<dbReference type="Proteomes" id="UP001361239">
    <property type="component" value="Unassembled WGS sequence"/>
</dbReference>
<keyword evidence="2" id="KW-1185">Reference proteome</keyword>
<gene>
    <name evidence="1" type="ORF">WG901_12210</name>
</gene>
<dbReference type="RefSeq" id="WP_339587344.1">
    <property type="nucleotide sequence ID" value="NZ_JBBHJZ010000002.1"/>
</dbReference>
<organism evidence="1 2">
    <name type="scientific">Novosphingobium anseongense</name>
    <dbReference type="NCBI Taxonomy" id="3133436"/>
    <lineage>
        <taxon>Bacteria</taxon>
        <taxon>Pseudomonadati</taxon>
        <taxon>Pseudomonadota</taxon>
        <taxon>Alphaproteobacteria</taxon>
        <taxon>Sphingomonadales</taxon>
        <taxon>Sphingomonadaceae</taxon>
        <taxon>Novosphingobium</taxon>
    </lineage>
</organism>
<accession>A0ABU8RWE3</accession>
<proteinExistence type="predicted"/>
<reference evidence="1 2" key="1">
    <citation type="submission" date="2024-03" db="EMBL/GenBank/DDBJ databases">
        <authorList>
            <person name="Jo J.-H."/>
        </authorList>
    </citation>
    <scope>NUCLEOTIDE SEQUENCE [LARGE SCALE GENOMIC DNA]</scope>
    <source>
        <strain evidence="1 2">PS1R-30</strain>
    </source>
</reference>
<dbReference type="EMBL" id="JBBHJZ010000002">
    <property type="protein sequence ID" value="MEJ5977405.1"/>
    <property type="molecule type" value="Genomic_DNA"/>
</dbReference>
<dbReference type="SUPFAM" id="SSF54427">
    <property type="entry name" value="NTF2-like"/>
    <property type="match status" value="1"/>
</dbReference>